<evidence type="ECO:0000256" key="1">
    <source>
        <dbReference type="SAM" id="MobiDB-lite"/>
    </source>
</evidence>
<dbReference type="PANTHER" id="PTHR34427">
    <property type="entry name" value="DUF4283 DOMAIN PROTEIN"/>
    <property type="match status" value="1"/>
</dbReference>
<dbReference type="OrthoDB" id="1745573at2759"/>
<feature type="domain" description="Endonuclease/exonuclease/phosphatase" evidence="2">
    <location>
        <begin position="720"/>
        <end position="851"/>
    </location>
</feature>
<dbReference type="InterPro" id="IPR036691">
    <property type="entry name" value="Endo/exonu/phosph_ase_sf"/>
</dbReference>
<dbReference type="InterPro" id="IPR025558">
    <property type="entry name" value="DUF4283"/>
</dbReference>
<sequence length="886" mass="102351">MDKDNYAPRHVFLGRSSKGPCRLPDNLSGGIRPPEPISFPFLSETFSPPMENRIYFRQGSKSYHLTETKSSNGTWFDWAESSKLLMQRMTLSKAALLWLVKRLREASDIRGKAFKSWRGRDLVTYLYFSLKFNKYGRFISMIAVNGASRSVIILPENNFNEGWLGLATKIEGFINDSNTQLALNAKETITSRYTEGERSYKEALHRNRWAPKEQKIQKEVNSFQACKSKGGNELLSRCLVGCFPECREIPTRNDVRRWAQQAWKGVHNLQVFDLNGIQFLFEFQSRKIAEHILGGEWKRQGISLKLEWWSPTTGAYPSQAKFHWFWITALGLPLQLWSEKVMKKIGDQCGGWLETEEETLLKNHMRWARIKVKGPLEEIPRFVEIADGDIVFSLPIWVEALTRYKMVNEYRLNHQDESDKRRKKELEVEGTWDGSRGVSRGNGSTWVGSTETPSNSRLNIIMDKDLGRSGFVEGQSIGPPLKPKSPKPTIIKTAEPFIGNIHTHLKNTGQNQDLLVIADELESIRIITEKQKEGRIMQCMEKQIVQGEKNIVGSSSMEIEPWEGEETQESNPKQMMYYNEIEPLQVDESISEEEAKEKATLWIHSNVIKLGKKFGAAFQGCEEIAYELMLRIDQRRGLEQNKEGNEKQGESHMRVGHEDKILSWNVRGLNGESKGALNNRWLGEAQVEAIGRSGGILVLWDKRVWKGEMVDSGNQMLTCRFEGIEQELTWHLSAIYADCDRGEMRELWWELAAIRSLFEGPWVVCGDFNITRYPEERTNCQRINGAMTEFSEWINDMEFVDPPLFGGSYTWRRSENHESASRIDRFLYSSQWEEQYLHIKQSVMPKLGSDHNPIMLTCGDMDFKKSYFKFEQWWLGVDGFKERVKE</sequence>
<evidence type="ECO:0000313" key="4">
    <source>
        <dbReference type="EMBL" id="KAG5614778.1"/>
    </source>
</evidence>
<dbReference type="GO" id="GO:0003824">
    <property type="term" value="F:catalytic activity"/>
    <property type="evidence" value="ECO:0007669"/>
    <property type="project" value="InterPro"/>
</dbReference>
<feature type="domain" description="DUF4283" evidence="3">
    <location>
        <begin position="232"/>
        <end position="314"/>
    </location>
</feature>
<dbReference type="Pfam" id="PF03372">
    <property type="entry name" value="Exo_endo_phos"/>
    <property type="match status" value="1"/>
</dbReference>
<dbReference type="AlphaFoldDB" id="A0A9J5ZRV5"/>
<evidence type="ECO:0000313" key="5">
    <source>
        <dbReference type="Proteomes" id="UP000824120"/>
    </source>
</evidence>
<dbReference type="Pfam" id="PF14111">
    <property type="entry name" value="DUF4283"/>
    <property type="match status" value="1"/>
</dbReference>
<dbReference type="PANTHER" id="PTHR34427:SF10">
    <property type="entry name" value="DUF4283 DOMAIN-CONTAINING PROTEIN"/>
    <property type="match status" value="1"/>
</dbReference>
<dbReference type="SUPFAM" id="SSF56219">
    <property type="entry name" value="DNase I-like"/>
    <property type="match status" value="1"/>
</dbReference>
<evidence type="ECO:0000259" key="2">
    <source>
        <dbReference type="Pfam" id="PF03372"/>
    </source>
</evidence>
<accession>A0A9J5ZRV5</accession>
<feature type="compositionally biased region" description="Basic and acidic residues" evidence="1">
    <location>
        <begin position="416"/>
        <end position="427"/>
    </location>
</feature>
<reference evidence="4 5" key="1">
    <citation type="submission" date="2020-09" db="EMBL/GenBank/DDBJ databases">
        <title>De no assembly of potato wild relative species, Solanum commersonii.</title>
        <authorList>
            <person name="Cho K."/>
        </authorList>
    </citation>
    <scope>NUCLEOTIDE SEQUENCE [LARGE SCALE GENOMIC DNA]</scope>
    <source>
        <strain evidence="4">LZ3.2</strain>
        <tissue evidence="4">Leaf</tissue>
    </source>
</reference>
<organism evidence="4 5">
    <name type="scientific">Solanum commersonii</name>
    <name type="common">Commerson's wild potato</name>
    <name type="synonym">Commerson's nightshade</name>
    <dbReference type="NCBI Taxonomy" id="4109"/>
    <lineage>
        <taxon>Eukaryota</taxon>
        <taxon>Viridiplantae</taxon>
        <taxon>Streptophyta</taxon>
        <taxon>Embryophyta</taxon>
        <taxon>Tracheophyta</taxon>
        <taxon>Spermatophyta</taxon>
        <taxon>Magnoliopsida</taxon>
        <taxon>eudicotyledons</taxon>
        <taxon>Gunneridae</taxon>
        <taxon>Pentapetalae</taxon>
        <taxon>asterids</taxon>
        <taxon>lamiids</taxon>
        <taxon>Solanales</taxon>
        <taxon>Solanaceae</taxon>
        <taxon>Solanoideae</taxon>
        <taxon>Solaneae</taxon>
        <taxon>Solanum</taxon>
    </lineage>
</organism>
<evidence type="ECO:0000259" key="3">
    <source>
        <dbReference type="Pfam" id="PF14111"/>
    </source>
</evidence>
<gene>
    <name evidence="4" type="ORF">H5410_014602</name>
</gene>
<proteinExistence type="predicted"/>
<dbReference type="Proteomes" id="UP000824120">
    <property type="component" value="Chromosome 3"/>
</dbReference>
<comment type="caution">
    <text evidence="4">The sequence shown here is derived from an EMBL/GenBank/DDBJ whole genome shotgun (WGS) entry which is preliminary data.</text>
</comment>
<evidence type="ECO:0008006" key="6">
    <source>
        <dbReference type="Google" id="ProtNLM"/>
    </source>
</evidence>
<feature type="compositionally biased region" description="Polar residues" evidence="1">
    <location>
        <begin position="441"/>
        <end position="452"/>
    </location>
</feature>
<dbReference type="InterPro" id="IPR005135">
    <property type="entry name" value="Endo/exonuclease/phosphatase"/>
</dbReference>
<protein>
    <recommendedName>
        <fullName evidence="6">DUF4283 domain-containing protein</fullName>
    </recommendedName>
</protein>
<name>A0A9J5ZRV5_SOLCO</name>
<keyword evidence="5" id="KW-1185">Reference proteome</keyword>
<dbReference type="EMBL" id="JACXVP010000003">
    <property type="protein sequence ID" value="KAG5614778.1"/>
    <property type="molecule type" value="Genomic_DNA"/>
</dbReference>
<feature type="region of interest" description="Disordered" evidence="1">
    <location>
        <begin position="416"/>
        <end position="452"/>
    </location>
</feature>
<dbReference type="Gene3D" id="3.60.10.10">
    <property type="entry name" value="Endonuclease/exonuclease/phosphatase"/>
    <property type="match status" value="1"/>
</dbReference>